<dbReference type="OrthoDB" id="9972248at2759"/>
<dbReference type="InterPro" id="IPR000086">
    <property type="entry name" value="NUDIX_hydrolase_dom"/>
</dbReference>
<dbReference type="PROSITE" id="PS51462">
    <property type="entry name" value="NUDIX"/>
    <property type="match status" value="1"/>
</dbReference>
<protein>
    <recommendedName>
        <fullName evidence="1">Nudix hydrolase domain-containing protein</fullName>
    </recommendedName>
</protein>
<dbReference type="Pfam" id="PF00293">
    <property type="entry name" value="NUDIX"/>
    <property type="match status" value="1"/>
</dbReference>
<gene>
    <name evidence="2" type="ORF">Vbra_13972</name>
</gene>
<reference evidence="2 3" key="1">
    <citation type="submission" date="2014-11" db="EMBL/GenBank/DDBJ databases">
        <authorList>
            <person name="Zhu J."/>
            <person name="Qi W."/>
            <person name="Song R."/>
        </authorList>
    </citation>
    <scope>NUCLEOTIDE SEQUENCE [LARGE SCALE GENOMIC DNA]</scope>
</reference>
<dbReference type="EMBL" id="CDMY01000346">
    <property type="protein sequence ID" value="CEM03620.1"/>
    <property type="molecule type" value="Genomic_DNA"/>
</dbReference>
<dbReference type="SUPFAM" id="SSF55811">
    <property type="entry name" value="Nudix"/>
    <property type="match status" value="1"/>
</dbReference>
<keyword evidence="3" id="KW-1185">Reference proteome</keyword>
<dbReference type="GO" id="GO:0047631">
    <property type="term" value="F:ADP-ribose diphosphatase activity"/>
    <property type="evidence" value="ECO:0007669"/>
    <property type="project" value="InterPro"/>
</dbReference>
<dbReference type="Gene3D" id="3.90.79.10">
    <property type="entry name" value="Nucleoside Triphosphate Pyrophosphohydrolase"/>
    <property type="match status" value="1"/>
</dbReference>
<evidence type="ECO:0000313" key="3">
    <source>
        <dbReference type="Proteomes" id="UP000041254"/>
    </source>
</evidence>
<proteinExistence type="predicted"/>
<organism evidence="2 3">
    <name type="scientific">Vitrella brassicaformis (strain CCMP3155)</name>
    <dbReference type="NCBI Taxonomy" id="1169540"/>
    <lineage>
        <taxon>Eukaryota</taxon>
        <taxon>Sar</taxon>
        <taxon>Alveolata</taxon>
        <taxon>Colpodellida</taxon>
        <taxon>Vitrellaceae</taxon>
        <taxon>Vitrella</taxon>
    </lineage>
</organism>
<dbReference type="InterPro" id="IPR015797">
    <property type="entry name" value="NUDIX_hydrolase-like_dom_sf"/>
</dbReference>
<accession>A0A0G4EYU0</accession>
<dbReference type="PANTHER" id="PTHR13030">
    <property type="entry name" value="NUDIX HYDROLASE"/>
    <property type="match status" value="1"/>
</dbReference>
<dbReference type="Proteomes" id="UP000041254">
    <property type="component" value="Unassembled WGS sequence"/>
</dbReference>
<evidence type="ECO:0000313" key="2">
    <source>
        <dbReference type="EMBL" id="CEM03620.1"/>
    </source>
</evidence>
<dbReference type="STRING" id="1169540.A0A0G4EYU0"/>
<evidence type="ECO:0000259" key="1">
    <source>
        <dbReference type="PROSITE" id="PS51462"/>
    </source>
</evidence>
<dbReference type="InParanoid" id="A0A0G4EYU0"/>
<sequence length="490" mass="53280">MPPGLKEGQQAGLVYTGFWKVMTGVKTKDQLNQREKRFDALMKDKVAPKAKERGQKLGTFPAPDPTKPIYYDQCQVMAWLGHPPSYCDASVNDVVAKDQLLHVFSGKNPDEHLKNSKGEALRRVTFTPVGSGPHAPPDVKPCTSLYNFTETTPMELDKASGRKALFFLFATIAGLAPDFTLKGRLWPPGVGLDIKSVDFPVGYPVNPRHCTGVIGRGGLGKWGPNFAADAMLFRRNPKDMALEVLLIKRADSGDWALPGGMVDSHEYANPIQTAARELIEETLTGKQRAKEVSISICNSWGKTKAHAGLLAMLKTMGDMAPYEISFSCKDGKTTCKEDKCEMKLSPAGMKKLSSSGNLVYAGLCRLNRCVCVQSSNVFESALQKNDMNPLGTPASFLRLSRAELSHTRISDTPRFPSCYCGSAQLEGVDFNPGECQWQSAGGNLCGKAAPGYYCFCRGGRCTPEEGGFFGPAGQGGKVQAYKSKKPNYCT</sequence>
<feature type="domain" description="Nudix hydrolase" evidence="1">
    <location>
        <begin position="223"/>
        <end position="359"/>
    </location>
</feature>
<name>A0A0G4EYU0_VITBC</name>
<dbReference type="AlphaFoldDB" id="A0A0G4EYU0"/>
<dbReference type="PhylomeDB" id="A0A0G4EYU0"/>
<dbReference type="VEuPathDB" id="CryptoDB:Vbra_13972"/>
<dbReference type="PANTHER" id="PTHR13030:SF8">
    <property type="entry name" value="ADP-RIBOSE PYROPHOSPHATASE, MITOCHONDRIAL"/>
    <property type="match status" value="1"/>
</dbReference>
<dbReference type="InterPro" id="IPR039989">
    <property type="entry name" value="NUDT9"/>
</dbReference>